<keyword evidence="8" id="KW-0378">Hydrolase</keyword>
<dbReference type="AlphaFoldDB" id="A0A4P9Z233"/>
<keyword evidence="9" id="KW-0460">Magnesium</keyword>
<dbReference type="GO" id="GO:0000712">
    <property type="term" value="P:resolution of meiotic recombination intermediates"/>
    <property type="evidence" value="ECO:0007669"/>
    <property type="project" value="TreeGrafter"/>
</dbReference>
<keyword evidence="16" id="KW-1185">Reference proteome</keyword>
<dbReference type="Pfam" id="PF21292">
    <property type="entry name" value="EME1-MUS81_C"/>
    <property type="match status" value="1"/>
</dbReference>
<evidence type="ECO:0000313" key="15">
    <source>
        <dbReference type="EMBL" id="RKP26398.1"/>
    </source>
</evidence>
<evidence type="ECO:0000256" key="12">
    <source>
        <dbReference type="ARBA" id="ARBA00023242"/>
    </source>
</evidence>
<organism evidence="15 16">
    <name type="scientific">Syncephalis pseudoplumigaleata</name>
    <dbReference type="NCBI Taxonomy" id="1712513"/>
    <lineage>
        <taxon>Eukaryota</taxon>
        <taxon>Fungi</taxon>
        <taxon>Fungi incertae sedis</taxon>
        <taxon>Zoopagomycota</taxon>
        <taxon>Zoopagomycotina</taxon>
        <taxon>Zoopagomycetes</taxon>
        <taxon>Zoopagales</taxon>
        <taxon>Piptocephalidaceae</taxon>
        <taxon>Syncephalis</taxon>
    </lineage>
</organism>
<keyword evidence="6" id="KW-0255">Endonuclease</keyword>
<evidence type="ECO:0000256" key="11">
    <source>
        <dbReference type="ARBA" id="ARBA00023204"/>
    </source>
</evidence>
<dbReference type="PANTHER" id="PTHR21077">
    <property type="entry name" value="EME1 PROTEIN"/>
    <property type="match status" value="1"/>
</dbReference>
<dbReference type="GO" id="GO:0031573">
    <property type="term" value="P:mitotic intra-S DNA damage checkpoint signaling"/>
    <property type="evidence" value="ECO:0007669"/>
    <property type="project" value="TreeGrafter"/>
</dbReference>
<dbReference type="PANTHER" id="PTHR21077:SF5">
    <property type="entry name" value="CROSSOVER JUNCTION ENDONUCLEASE MMS4"/>
    <property type="match status" value="1"/>
</dbReference>
<evidence type="ECO:0000256" key="8">
    <source>
        <dbReference type="ARBA" id="ARBA00022801"/>
    </source>
</evidence>
<keyword evidence="12" id="KW-0539">Nucleus</keyword>
<evidence type="ECO:0000256" key="13">
    <source>
        <dbReference type="ARBA" id="ARBA00023254"/>
    </source>
</evidence>
<dbReference type="Proteomes" id="UP000278143">
    <property type="component" value="Unassembled WGS sequence"/>
</dbReference>
<evidence type="ECO:0000256" key="6">
    <source>
        <dbReference type="ARBA" id="ARBA00022759"/>
    </source>
</evidence>
<sequence>MDPPSDILSDAQTPIRLGCEDRRLMVDEVDVHCLSTPLPTASVEQDTGKRAMVDAAAKTQKKAKKQAEAKRAERAATLEIRQLNTKSDKQAGIRQMVIVLHNFSQLKGGQQAVDDALRDMSCATRSVSDPLLLDGMAHVTWRQRRMARYDEDRRLFLPTSPNTASTEEEKPLVAAVLPIVQLVAKTNTAGDERALMETFRRSYPGHRPMLVVHGLAAYLRKRDATRHRWYAERVRNQGRPTRDEPTQAELGPDRAEIERRLIVLQLQHRCLIIMVEQWSELAKWIYQCCGELSVHWQKSVQATVHGGLPRVPTGKTATETWRIMLEQVYACGAMAAAAIVQRYPSPYALHSAYSACTSTQRAEQMLASLAISYGPIGAQHTRRLGPTLSRRIYRLFNATDPDEIQIPMNTMDTVTTTYRLGYYLAPISAVYTPVFAAYSTVLGARSCRLGNTLGLWSSQATYAEQEAKAKNTNPDAYDALQRGTSASLLIIALAELNGASSRALHTLLATLFASHVAHSELTIHCRQTNALTRALDCALNQGISVAAAGLAAYLTYKRVF</sequence>
<gene>
    <name evidence="15" type="ORF">SYNPS1DRAFT_27906</name>
</gene>
<dbReference type="GO" id="GO:0005634">
    <property type="term" value="C:nucleus"/>
    <property type="evidence" value="ECO:0007669"/>
    <property type="project" value="UniProtKB-SubCell"/>
</dbReference>
<dbReference type="InterPro" id="IPR042530">
    <property type="entry name" value="EME1/EME2_C"/>
</dbReference>
<dbReference type="Pfam" id="PF02732">
    <property type="entry name" value="ERCC4"/>
    <property type="match status" value="1"/>
</dbReference>
<keyword evidence="13" id="KW-0469">Meiosis</keyword>
<comment type="similarity">
    <text evidence="3">Belongs to the EME1/MMS4 family.</text>
</comment>
<comment type="cofactor">
    <cofactor evidence="1">
        <name>Mg(2+)</name>
        <dbReference type="ChEBI" id="CHEBI:18420"/>
    </cofactor>
</comment>
<keyword evidence="4" id="KW-0540">Nuclease</keyword>
<keyword evidence="7" id="KW-0227">DNA damage</keyword>
<name>A0A4P9Z233_9FUNG</name>
<evidence type="ECO:0000256" key="5">
    <source>
        <dbReference type="ARBA" id="ARBA00022723"/>
    </source>
</evidence>
<dbReference type="InterPro" id="IPR033310">
    <property type="entry name" value="Mms4/EME1/EME2"/>
</dbReference>
<evidence type="ECO:0000256" key="2">
    <source>
        <dbReference type="ARBA" id="ARBA00004123"/>
    </source>
</evidence>
<evidence type="ECO:0000313" key="16">
    <source>
        <dbReference type="Proteomes" id="UP000278143"/>
    </source>
</evidence>
<comment type="subcellular location">
    <subcellularLocation>
        <location evidence="2">Nucleus</location>
    </subcellularLocation>
</comment>
<dbReference type="GO" id="GO:0046872">
    <property type="term" value="F:metal ion binding"/>
    <property type="evidence" value="ECO:0007669"/>
    <property type="project" value="UniProtKB-KW"/>
</dbReference>
<accession>A0A4P9Z233</accession>
<evidence type="ECO:0000256" key="9">
    <source>
        <dbReference type="ARBA" id="ARBA00022842"/>
    </source>
</evidence>
<keyword evidence="11" id="KW-0234">DNA repair</keyword>
<protein>
    <recommendedName>
        <fullName evidence="14">ERCC4 domain-containing protein</fullName>
    </recommendedName>
</protein>
<dbReference type="GO" id="GO:0003677">
    <property type="term" value="F:DNA binding"/>
    <property type="evidence" value="ECO:0007669"/>
    <property type="project" value="InterPro"/>
</dbReference>
<keyword evidence="10" id="KW-0233">DNA recombination</keyword>
<feature type="domain" description="ERCC4" evidence="14">
    <location>
        <begin position="200"/>
        <end position="288"/>
    </location>
</feature>
<dbReference type="Gene3D" id="1.10.150.670">
    <property type="entry name" value="Crossover junction endonuclease EME1, DNA-binding domain"/>
    <property type="match status" value="1"/>
</dbReference>
<evidence type="ECO:0000256" key="10">
    <source>
        <dbReference type="ARBA" id="ARBA00023172"/>
    </source>
</evidence>
<keyword evidence="5" id="KW-0479">Metal-binding</keyword>
<evidence type="ECO:0000256" key="1">
    <source>
        <dbReference type="ARBA" id="ARBA00001946"/>
    </source>
</evidence>
<evidence type="ECO:0000256" key="7">
    <source>
        <dbReference type="ARBA" id="ARBA00022763"/>
    </source>
</evidence>
<evidence type="ECO:0000259" key="14">
    <source>
        <dbReference type="Pfam" id="PF02732"/>
    </source>
</evidence>
<reference evidence="16" key="1">
    <citation type="journal article" date="2018" name="Nat. Microbiol.">
        <title>Leveraging single-cell genomics to expand the fungal tree of life.</title>
        <authorList>
            <person name="Ahrendt S.R."/>
            <person name="Quandt C.A."/>
            <person name="Ciobanu D."/>
            <person name="Clum A."/>
            <person name="Salamov A."/>
            <person name="Andreopoulos B."/>
            <person name="Cheng J.F."/>
            <person name="Woyke T."/>
            <person name="Pelin A."/>
            <person name="Henrissat B."/>
            <person name="Reynolds N.K."/>
            <person name="Benny G.L."/>
            <person name="Smith M.E."/>
            <person name="James T.Y."/>
            <person name="Grigoriev I.V."/>
        </authorList>
    </citation>
    <scope>NUCLEOTIDE SEQUENCE [LARGE SCALE GENOMIC DNA]</scope>
    <source>
        <strain evidence="16">Benny S71-1</strain>
    </source>
</reference>
<dbReference type="InterPro" id="IPR006166">
    <property type="entry name" value="ERCC4_domain"/>
</dbReference>
<dbReference type="Gene3D" id="3.40.50.10130">
    <property type="match status" value="1"/>
</dbReference>
<dbReference type="GO" id="GO:0048476">
    <property type="term" value="C:Holliday junction resolvase complex"/>
    <property type="evidence" value="ECO:0007669"/>
    <property type="project" value="InterPro"/>
</dbReference>
<dbReference type="GO" id="GO:0031297">
    <property type="term" value="P:replication fork processing"/>
    <property type="evidence" value="ECO:0007669"/>
    <property type="project" value="TreeGrafter"/>
</dbReference>
<dbReference type="OrthoDB" id="343092at2759"/>
<evidence type="ECO:0000256" key="4">
    <source>
        <dbReference type="ARBA" id="ARBA00022722"/>
    </source>
</evidence>
<evidence type="ECO:0000256" key="3">
    <source>
        <dbReference type="ARBA" id="ARBA00005313"/>
    </source>
</evidence>
<dbReference type="EMBL" id="KZ989435">
    <property type="protein sequence ID" value="RKP26398.1"/>
    <property type="molecule type" value="Genomic_DNA"/>
</dbReference>
<dbReference type="GO" id="GO:0008821">
    <property type="term" value="F:crossover junction DNA endonuclease activity"/>
    <property type="evidence" value="ECO:0007669"/>
    <property type="project" value="TreeGrafter"/>
</dbReference>
<proteinExistence type="inferred from homology"/>
<dbReference type="GO" id="GO:0006302">
    <property type="term" value="P:double-strand break repair"/>
    <property type="evidence" value="ECO:0007669"/>
    <property type="project" value="TreeGrafter"/>
</dbReference>